<evidence type="ECO:0000256" key="1">
    <source>
        <dbReference type="SAM" id="MobiDB-lite"/>
    </source>
</evidence>
<protein>
    <submittedName>
        <fullName evidence="2">Pentatricopeptide repeat-containing protein, mitochondrial-like protein</fullName>
    </submittedName>
</protein>
<keyword evidence="3" id="KW-1185">Reference proteome</keyword>
<dbReference type="STRING" id="337451.A0A443PRQ1"/>
<comment type="caution">
    <text evidence="2">The sequence shown here is derived from an EMBL/GenBank/DDBJ whole genome shotgun (WGS) entry which is preliminary data.</text>
</comment>
<sequence length="423" mass="47223">MGSTPNRFGYHALNPHALNLRPYQCRFSVSSLADNQKHPKPFLSKTQLLASPSKCPKPFKKLPPFQLQMPKPNSKALSSIFASAVKNASNKKSKSTSSKLATLKKLTSLTTTEKPCKKSPSKKSPSKKPGSKNAAPSGDSPIQYLKDMSSLISSSSALKSHNLPSSQMPIERKSSDNVLNIPWGSDKSITCSSPLRKELSRERKGRWIFKNTQMHRFDQLVRMSAQKLGTEATLDVFGKLGRETGIKEYYALINLCIEKAREGNDEDISLDHMHKAFQLFSSMREQGFPLEEETYGPFLVYLIDMRMIQEFHFFSKFVKDENPSSFSRLAYYEMLLWIAVKDEEKVQELCNSVGLDSSSHSLALAGGGRVAGKVMICSSELSSILIIMPTIESDTKLVQPRSTIDALDQPLEGLIESKKDFCH</sequence>
<feature type="compositionally biased region" description="Basic residues" evidence="1">
    <location>
        <begin position="117"/>
        <end position="130"/>
    </location>
</feature>
<organism evidence="2 3">
    <name type="scientific">Cinnamomum micranthum f. kanehirae</name>
    <dbReference type="NCBI Taxonomy" id="337451"/>
    <lineage>
        <taxon>Eukaryota</taxon>
        <taxon>Viridiplantae</taxon>
        <taxon>Streptophyta</taxon>
        <taxon>Embryophyta</taxon>
        <taxon>Tracheophyta</taxon>
        <taxon>Spermatophyta</taxon>
        <taxon>Magnoliopsida</taxon>
        <taxon>Magnoliidae</taxon>
        <taxon>Laurales</taxon>
        <taxon>Lauraceae</taxon>
        <taxon>Cinnamomum</taxon>
    </lineage>
</organism>
<name>A0A443PRQ1_9MAGN</name>
<evidence type="ECO:0000313" key="2">
    <source>
        <dbReference type="EMBL" id="RWR93460.1"/>
    </source>
</evidence>
<dbReference type="PANTHER" id="PTHR47262:SF1">
    <property type="entry name" value="OS02G0132600 PROTEIN"/>
    <property type="match status" value="1"/>
</dbReference>
<feature type="region of interest" description="Disordered" evidence="1">
    <location>
        <begin position="109"/>
        <end position="142"/>
    </location>
</feature>
<proteinExistence type="predicted"/>
<gene>
    <name evidence="2" type="ORF">CKAN_02271100</name>
</gene>
<dbReference type="OrthoDB" id="767661at2759"/>
<accession>A0A443PRQ1</accession>
<dbReference type="PANTHER" id="PTHR47262">
    <property type="entry name" value="OS02G0132600 PROTEIN"/>
    <property type="match status" value="1"/>
</dbReference>
<dbReference type="AlphaFoldDB" id="A0A443PRQ1"/>
<dbReference type="EMBL" id="QPKB01000010">
    <property type="protein sequence ID" value="RWR93460.1"/>
    <property type="molecule type" value="Genomic_DNA"/>
</dbReference>
<evidence type="ECO:0000313" key="3">
    <source>
        <dbReference type="Proteomes" id="UP000283530"/>
    </source>
</evidence>
<reference evidence="2 3" key="1">
    <citation type="journal article" date="2019" name="Nat. Plants">
        <title>Stout camphor tree genome fills gaps in understanding of flowering plant genome evolution.</title>
        <authorList>
            <person name="Chaw S.M."/>
            <person name="Liu Y.C."/>
            <person name="Wu Y.W."/>
            <person name="Wang H.Y."/>
            <person name="Lin C.I."/>
            <person name="Wu C.S."/>
            <person name="Ke H.M."/>
            <person name="Chang L.Y."/>
            <person name="Hsu C.Y."/>
            <person name="Yang H.T."/>
            <person name="Sudianto E."/>
            <person name="Hsu M.H."/>
            <person name="Wu K.P."/>
            <person name="Wang L.N."/>
            <person name="Leebens-Mack J.H."/>
            <person name="Tsai I.J."/>
        </authorList>
    </citation>
    <scope>NUCLEOTIDE SEQUENCE [LARGE SCALE GENOMIC DNA]</scope>
    <source>
        <strain evidence="3">cv. Chaw 1501</strain>
        <tissue evidence="2">Young leaves</tissue>
    </source>
</reference>
<dbReference type="Proteomes" id="UP000283530">
    <property type="component" value="Unassembled WGS sequence"/>
</dbReference>